<feature type="region of interest" description="Disordered" evidence="1">
    <location>
        <begin position="94"/>
        <end position="130"/>
    </location>
</feature>
<reference evidence="2" key="1">
    <citation type="journal article" date="2020" name="Stud. Mycol.">
        <title>101 Dothideomycetes genomes: a test case for predicting lifestyles and emergence of pathogens.</title>
        <authorList>
            <person name="Haridas S."/>
            <person name="Albert R."/>
            <person name="Binder M."/>
            <person name="Bloem J."/>
            <person name="Labutti K."/>
            <person name="Salamov A."/>
            <person name="Andreopoulos B."/>
            <person name="Baker S."/>
            <person name="Barry K."/>
            <person name="Bills G."/>
            <person name="Bluhm B."/>
            <person name="Cannon C."/>
            <person name="Castanera R."/>
            <person name="Culley D."/>
            <person name="Daum C."/>
            <person name="Ezra D."/>
            <person name="Gonzalez J."/>
            <person name="Henrissat B."/>
            <person name="Kuo A."/>
            <person name="Liang C."/>
            <person name="Lipzen A."/>
            <person name="Lutzoni F."/>
            <person name="Magnuson J."/>
            <person name="Mondo S."/>
            <person name="Nolan M."/>
            <person name="Ohm R."/>
            <person name="Pangilinan J."/>
            <person name="Park H.-J."/>
            <person name="Ramirez L."/>
            <person name="Alfaro M."/>
            <person name="Sun H."/>
            <person name="Tritt A."/>
            <person name="Yoshinaga Y."/>
            <person name="Zwiers L.-H."/>
            <person name="Turgeon B."/>
            <person name="Goodwin S."/>
            <person name="Spatafora J."/>
            <person name="Crous P."/>
            <person name="Grigoriev I."/>
        </authorList>
    </citation>
    <scope>NUCLEOTIDE SEQUENCE</scope>
    <source>
        <strain evidence="2">CBS 122367</strain>
    </source>
</reference>
<evidence type="ECO:0000313" key="3">
    <source>
        <dbReference type="Proteomes" id="UP000799291"/>
    </source>
</evidence>
<proteinExistence type="predicted"/>
<gene>
    <name evidence="2" type="ORF">K458DRAFT_199296</name>
</gene>
<name>A0A6G1J8J4_9PLEO</name>
<evidence type="ECO:0000256" key="1">
    <source>
        <dbReference type="SAM" id="MobiDB-lite"/>
    </source>
</evidence>
<organism evidence="2 3">
    <name type="scientific">Lentithecium fluviatile CBS 122367</name>
    <dbReference type="NCBI Taxonomy" id="1168545"/>
    <lineage>
        <taxon>Eukaryota</taxon>
        <taxon>Fungi</taxon>
        <taxon>Dikarya</taxon>
        <taxon>Ascomycota</taxon>
        <taxon>Pezizomycotina</taxon>
        <taxon>Dothideomycetes</taxon>
        <taxon>Pleosporomycetidae</taxon>
        <taxon>Pleosporales</taxon>
        <taxon>Massarineae</taxon>
        <taxon>Lentitheciaceae</taxon>
        <taxon>Lentithecium</taxon>
    </lineage>
</organism>
<protein>
    <submittedName>
        <fullName evidence="2">Uncharacterized protein</fullName>
    </submittedName>
</protein>
<dbReference type="Proteomes" id="UP000799291">
    <property type="component" value="Unassembled WGS sequence"/>
</dbReference>
<accession>A0A6G1J8J4</accession>
<dbReference type="EMBL" id="MU005576">
    <property type="protein sequence ID" value="KAF2686540.1"/>
    <property type="molecule type" value="Genomic_DNA"/>
</dbReference>
<evidence type="ECO:0000313" key="2">
    <source>
        <dbReference type="EMBL" id="KAF2686540.1"/>
    </source>
</evidence>
<sequence length="130" mass="14853">MAATLNIALLQISVPAQRLHPQVFSRATSEDEMNRPLQCRAWYPGWPVCYRPITPERGRFTARYRPGLPGPQCKEPWSASMFRTDIRCRQIVDFMPRRPRGRARDRRGPPTCKAYTPHRTAGVTGGEQSS</sequence>
<dbReference type="AlphaFoldDB" id="A0A6G1J8J4"/>
<keyword evidence="3" id="KW-1185">Reference proteome</keyword>